<sequence>MGEVIQFRPTTRYGKQIDAQARIEKELMLPFMTAETSGRRPSRANVPDIPPCAASKKNLPVNGIAIVIGSILVYALVISHVVGQPHYSARANLMPAAFVQN</sequence>
<reference evidence="2 3" key="1">
    <citation type="submission" date="2016-08" db="EMBL/GenBank/DDBJ databases">
        <authorList>
            <person name="Seilhamer J.J."/>
        </authorList>
    </citation>
    <scope>NUCLEOTIDE SEQUENCE [LARGE SCALE GENOMIC DNA]</scope>
    <source>
        <strain evidence="2 3">P1-7</strain>
    </source>
</reference>
<keyword evidence="1" id="KW-0472">Membrane</keyword>
<accession>A0A1C3WVJ9</accession>
<gene>
    <name evidence="2" type="ORF">GA0061101_11820</name>
</gene>
<dbReference type="RefSeq" id="WP_037197521.1">
    <property type="nucleotide sequence ID" value="NZ_FMAF01000018.1"/>
</dbReference>
<dbReference type="Proteomes" id="UP000199205">
    <property type="component" value="Unassembled WGS sequence"/>
</dbReference>
<evidence type="ECO:0000313" key="2">
    <source>
        <dbReference type="EMBL" id="SCB43955.1"/>
    </source>
</evidence>
<dbReference type="OrthoDB" id="8399009at2"/>
<dbReference type="AlphaFoldDB" id="A0A1C3WVJ9"/>
<feature type="transmembrane region" description="Helical" evidence="1">
    <location>
        <begin position="64"/>
        <end position="83"/>
    </location>
</feature>
<keyword evidence="1" id="KW-1133">Transmembrane helix</keyword>
<dbReference type="EMBL" id="FMAF01000018">
    <property type="protein sequence ID" value="SCB43955.1"/>
    <property type="molecule type" value="Genomic_DNA"/>
</dbReference>
<evidence type="ECO:0000313" key="3">
    <source>
        <dbReference type="Proteomes" id="UP000199205"/>
    </source>
</evidence>
<protein>
    <submittedName>
        <fullName evidence="2">Uncharacterized protein</fullName>
    </submittedName>
</protein>
<keyword evidence="1" id="KW-0812">Transmembrane</keyword>
<proteinExistence type="predicted"/>
<name>A0A1C3WVJ9_9HYPH</name>
<organism evidence="2 3">
    <name type="scientific">Rhizobium lusitanum</name>
    <dbReference type="NCBI Taxonomy" id="293958"/>
    <lineage>
        <taxon>Bacteria</taxon>
        <taxon>Pseudomonadati</taxon>
        <taxon>Pseudomonadota</taxon>
        <taxon>Alphaproteobacteria</taxon>
        <taxon>Hyphomicrobiales</taxon>
        <taxon>Rhizobiaceae</taxon>
        <taxon>Rhizobium/Agrobacterium group</taxon>
        <taxon>Rhizobium</taxon>
    </lineage>
</organism>
<evidence type="ECO:0000256" key="1">
    <source>
        <dbReference type="SAM" id="Phobius"/>
    </source>
</evidence>